<name>A0A5C0B6L0_9BURK</name>
<evidence type="ECO:0000313" key="2">
    <source>
        <dbReference type="Proteomes" id="UP000325161"/>
    </source>
</evidence>
<reference evidence="1 2" key="1">
    <citation type="submission" date="2019-08" db="EMBL/GenBank/DDBJ databases">
        <title>Amphibian skin-associated Pigmentiphaga: genome sequence and occurrence across geography and hosts.</title>
        <authorList>
            <person name="Bletz M.C."/>
            <person name="Bunk B."/>
            <person name="Sproeer C."/>
            <person name="Biwer P."/>
            <person name="Reiter S."/>
            <person name="Rabemananjara F.C.E."/>
            <person name="Schulz S."/>
            <person name="Overmann J."/>
            <person name="Vences M."/>
        </authorList>
    </citation>
    <scope>NUCLEOTIDE SEQUENCE [LARGE SCALE GENOMIC DNA]</scope>
    <source>
        <strain evidence="1 2">Mada1488</strain>
    </source>
</reference>
<organism evidence="1 2">
    <name type="scientific">Pigmentiphaga aceris</name>
    <dbReference type="NCBI Taxonomy" id="1940612"/>
    <lineage>
        <taxon>Bacteria</taxon>
        <taxon>Pseudomonadati</taxon>
        <taxon>Pseudomonadota</taxon>
        <taxon>Betaproteobacteria</taxon>
        <taxon>Burkholderiales</taxon>
        <taxon>Alcaligenaceae</taxon>
        <taxon>Pigmentiphaga</taxon>
    </lineage>
</organism>
<dbReference type="Gene3D" id="3.10.129.10">
    <property type="entry name" value="Hotdog Thioesterase"/>
    <property type="match status" value="1"/>
</dbReference>
<dbReference type="InterPro" id="IPR016776">
    <property type="entry name" value="ApeP-like_dehydratase"/>
</dbReference>
<accession>A0A5C0B6L0</accession>
<gene>
    <name evidence="1" type="ORF">FXN63_18680</name>
</gene>
<dbReference type="Proteomes" id="UP000325161">
    <property type="component" value="Chromosome"/>
</dbReference>
<dbReference type="InterPro" id="IPR029069">
    <property type="entry name" value="HotDog_dom_sf"/>
</dbReference>
<protein>
    <submittedName>
        <fullName evidence="1">Hotdog family protein</fullName>
    </submittedName>
</protein>
<dbReference type="PIRSF" id="PIRSF020565">
    <property type="entry name" value="3Ho_Ac_ACP_DH_prd"/>
    <property type="match status" value="1"/>
</dbReference>
<evidence type="ECO:0000313" key="1">
    <source>
        <dbReference type="EMBL" id="QEI09423.1"/>
    </source>
</evidence>
<dbReference type="Pfam" id="PF22817">
    <property type="entry name" value="ApeP-like"/>
    <property type="match status" value="1"/>
</dbReference>
<dbReference type="AlphaFoldDB" id="A0A5C0B6L0"/>
<proteinExistence type="predicted"/>
<dbReference type="CDD" id="cd01289">
    <property type="entry name" value="FabA_like"/>
    <property type="match status" value="1"/>
</dbReference>
<sequence>MIPVDELVPHSGDMVLIDQILACAENTLSARVVIAPGGLFNHADGSVPAWLGLELMAQSIAAWAGWHARQEQRPVQLGFLLGTRNYNCSVDRFTVGTELRIDIDRSLQDDSGIAVFECNIHGPDLLASARVNVFQPTDAAQYLQES</sequence>
<dbReference type="KEGG" id="pacr:FXN63_18680"/>
<dbReference type="SUPFAM" id="SSF54637">
    <property type="entry name" value="Thioesterase/thiol ester dehydrase-isomerase"/>
    <property type="match status" value="1"/>
</dbReference>
<dbReference type="EMBL" id="CP043046">
    <property type="protein sequence ID" value="QEI09423.1"/>
    <property type="molecule type" value="Genomic_DNA"/>
</dbReference>
<dbReference type="OrthoDB" id="9800188at2"/>
<keyword evidence="2" id="KW-1185">Reference proteome</keyword>